<sequence length="22" mass="2411">MTSLLPNWASAFSLESPMPPPH</sequence>
<dbReference type="HOGENOM" id="CLU_3425209_0_0_1"/>
<dbReference type="Proteomes" id="UP000001292">
    <property type="component" value="Unassembled WGS sequence"/>
</dbReference>
<evidence type="ECO:0000313" key="1">
    <source>
        <dbReference type="EMBL" id="EDW49995.1"/>
    </source>
</evidence>
<dbReference type="AlphaFoldDB" id="B4HVN0"/>
<dbReference type="EMBL" id="CH480817">
    <property type="protein sequence ID" value="EDW49995.1"/>
    <property type="molecule type" value="Genomic_DNA"/>
</dbReference>
<accession>B4HVN0</accession>
<gene>
    <name evidence="1" type="primary">Dsec\GM14237</name>
    <name evidence="1" type="ORF">Dsec_GM14237</name>
</gene>
<name>B4HVN0_DROSE</name>
<organism evidence="2">
    <name type="scientific">Drosophila sechellia</name>
    <name type="common">Fruit fly</name>
    <dbReference type="NCBI Taxonomy" id="7238"/>
    <lineage>
        <taxon>Eukaryota</taxon>
        <taxon>Metazoa</taxon>
        <taxon>Ecdysozoa</taxon>
        <taxon>Arthropoda</taxon>
        <taxon>Hexapoda</taxon>
        <taxon>Insecta</taxon>
        <taxon>Pterygota</taxon>
        <taxon>Neoptera</taxon>
        <taxon>Endopterygota</taxon>
        <taxon>Diptera</taxon>
        <taxon>Brachycera</taxon>
        <taxon>Muscomorpha</taxon>
        <taxon>Ephydroidea</taxon>
        <taxon>Drosophilidae</taxon>
        <taxon>Drosophila</taxon>
        <taxon>Sophophora</taxon>
    </lineage>
</organism>
<evidence type="ECO:0000313" key="2">
    <source>
        <dbReference type="Proteomes" id="UP000001292"/>
    </source>
</evidence>
<protein>
    <submittedName>
        <fullName evidence="1">GM14237</fullName>
    </submittedName>
</protein>
<keyword evidence="2" id="KW-1185">Reference proteome</keyword>
<proteinExistence type="predicted"/>
<reference evidence="1 2" key="1">
    <citation type="journal article" date="2007" name="Nature">
        <title>Evolution of genes and genomes on the Drosophila phylogeny.</title>
        <authorList>
            <consortium name="Drosophila 12 Genomes Consortium"/>
            <person name="Clark A.G."/>
            <person name="Eisen M.B."/>
            <person name="Smith D.R."/>
            <person name="Bergman C.M."/>
            <person name="Oliver B."/>
            <person name="Markow T.A."/>
            <person name="Kaufman T.C."/>
            <person name="Kellis M."/>
            <person name="Gelbart W."/>
            <person name="Iyer V.N."/>
            <person name="Pollard D.A."/>
            <person name="Sackton T.B."/>
            <person name="Larracuente A.M."/>
            <person name="Singh N.D."/>
            <person name="Abad J.P."/>
            <person name="Abt D.N."/>
            <person name="Adryan B."/>
            <person name="Aguade M."/>
            <person name="Akashi H."/>
            <person name="Anderson W.W."/>
            <person name="Aquadro C.F."/>
            <person name="Ardell D.H."/>
            <person name="Arguello R."/>
            <person name="Artieri C.G."/>
            <person name="Barbash D.A."/>
            <person name="Barker D."/>
            <person name="Barsanti P."/>
            <person name="Batterham P."/>
            <person name="Batzoglou S."/>
            <person name="Begun D."/>
            <person name="Bhutkar A."/>
            <person name="Blanco E."/>
            <person name="Bosak S.A."/>
            <person name="Bradley R.K."/>
            <person name="Brand A.D."/>
            <person name="Brent M.R."/>
            <person name="Brooks A.N."/>
            <person name="Brown R.H."/>
            <person name="Butlin R.K."/>
            <person name="Caggese C."/>
            <person name="Calvi B.R."/>
            <person name="Bernardo de Carvalho A."/>
            <person name="Caspi A."/>
            <person name="Castrezana S."/>
            <person name="Celniker S.E."/>
            <person name="Chang J.L."/>
            <person name="Chapple C."/>
            <person name="Chatterji S."/>
            <person name="Chinwalla A."/>
            <person name="Civetta A."/>
            <person name="Clifton S.W."/>
            <person name="Comeron J.M."/>
            <person name="Costello J.C."/>
            <person name="Coyne J.A."/>
            <person name="Daub J."/>
            <person name="David R.G."/>
            <person name="Delcher A.L."/>
            <person name="Delehaunty K."/>
            <person name="Do C.B."/>
            <person name="Ebling H."/>
            <person name="Edwards K."/>
            <person name="Eickbush T."/>
            <person name="Evans J.D."/>
            <person name="Filipski A."/>
            <person name="Findeiss S."/>
            <person name="Freyhult E."/>
            <person name="Fulton L."/>
            <person name="Fulton R."/>
            <person name="Garcia A.C."/>
            <person name="Gardiner A."/>
            <person name="Garfield D.A."/>
            <person name="Garvin B.E."/>
            <person name="Gibson G."/>
            <person name="Gilbert D."/>
            <person name="Gnerre S."/>
            <person name="Godfrey J."/>
            <person name="Good R."/>
            <person name="Gotea V."/>
            <person name="Gravely B."/>
            <person name="Greenberg A.J."/>
            <person name="Griffiths-Jones S."/>
            <person name="Gross S."/>
            <person name="Guigo R."/>
            <person name="Gustafson E.A."/>
            <person name="Haerty W."/>
            <person name="Hahn M.W."/>
            <person name="Halligan D.L."/>
            <person name="Halpern A.L."/>
            <person name="Halter G.M."/>
            <person name="Han M.V."/>
            <person name="Heger A."/>
            <person name="Hillier L."/>
            <person name="Hinrichs A.S."/>
            <person name="Holmes I."/>
            <person name="Hoskins R.A."/>
            <person name="Hubisz M.J."/>
            <person name="Hultmark D."/>
            <person name="Huntley M.A."/>
            <person name="Jaffe D.B."/>
            <person name="Jagadeeshan S."/>
            <person name="Jeck W.R."/>
            <person name="Johnson J."/>
            <person name="Jones C.D."/>
            <person name="Jordan W.C."/>
            <person name="Karpen G.H."/>
            <person name="Kataoka E."/>
            <person name="Keightley P.D."/>
            <person name="Kheradpour P."/>
            <person name="Kirkness E.F."/>
            <person name="Koerich L.B."/>
            <person name="Kristiansen K."/>
            <person name="Kudrna D."/>
            <person name="Kulathinal R.J."/>
            <person name="Kumar S."/>
            <person name="Kwok R."/>
            <person name="Lander E."/>
            <person name="Langley C.H."/>
            <person name="Lapoint R."/>
            <person name="Lazzaro B.P."/>
            <person name="Lee S.J."/>
            <person name="Levesque L."/>
            <person name="Li R."/>
            <person name="Lin C.F."/>
            <person name="Lin M.F."/>
            <person name="Lindblad-Toh K."/>
            <person name="Llopart A."/>
            <person name="Long M."/>
            <person name="Low L."/>
            <person name="Lozovsky E."/>
            <person name="Lu J."/>
            <person name="Luo M."/>
            <person name="Machado C.A."/>
            <person name="Makalowski W."/>
            <person name="Marzo M."/>
            <person name="Matsuda M."/>
            <person name="Matzkin L."/>
            <person name="McAllister B."/>
            <person name="McBride C.S."/>
            <person name="McKernan B."/>
            <person name="McKernan K."/>
            <person name="Mendez-Lago M."/>
            <person name="Minx P."/>
            <person name="Mollenhauer M.U."/>
            <person name="Montooth K."/>
            <person name="Mount S.M."/>
            <person name="Mu X."/>
            <person name="Myers E."/>
            <person name="Negre B."/>
            <person name="Newfeld S."/>
            <person name="Nielsen R."/>
            <person name="Noor M.A."/>
            <person name="O'Grady P."/>
            <person name="Pachter L."/>
            <person name="Papaceit M."/>
            <person name="Parisi M.J."/>
            <person name="Parisi M."/>
            <person name="Parts L."/>
            <person name="Pedersen J.S."/>
            <person name="Pesole G."/>
            <person name="Phillippy A.M."/>
            <person name="Ponting C.P."/>
            <person name="Pop M."/>
            <person name="Porcelli D."/>
            <person name="Powell J.R."/>
            <person name="Prohaska S."/>
            <person name="Pruitt K."/>
            <person name="Puig M."/>
            <person name="Quesneville H."/>
            <person name="Ram K.R."/>
            <person name="Rand D."/>
            <person name="Rasmussen M.D."/>
            <person name="Reed L.K."/>
            <person name="Reenan R."/>
            <person name="Reily A."/>
            <person name="Remington K.A."/>
            <person name="Rieger T.T."/>
            <person name="Ritchie M.G."/>
            <person name="Robin C."/>
            <person name="Rogers Y.H."/>
            <person name="Rohde C."/>
            <person name="Rozas J."/>
            <person name="Rubenfield M.J."/>
            <person name="Ruiz A."/>
            <person name="Russo S."/>
            <person name="Salzberg S.L."/>
            <person name="Sanchez-Gracia A."/>
            <person name="Saranga D.J."/>
            <person name="Sato H."/>
            <person name="Schaeffer S.W."/>
            <person name="Schatz M.C."/>
            <person name="Schlenke T."/>
            <person name="Schwartz R."/>
            <person name="Segarra C."/>
            <person name="Singh R.S."/>
            <person name="Sirot L."/>
            <person name="Sirota M."/>
            <person name="Sisneros N.B."/>
            <person name="Smith C.D."/>
            <person name="Smith T.F."/>
            <person name="Spieth J."/>
            <person name="Stage D.E."/>
            <person name="Stark A."/>
            <person name="Stephan W."/>
            <person name="Strausberg R.L."/>
            <person name="Strempel S."/>
            <person name="Sturgill D."/>
            <person name="Sutton G."/>
            <person name="Sutton G.G."/>
            <person name="Tao W."/>
            <person name="Teichmann S."/>
            <person name="Tobari Y.N."/>
            <person name="Tomimura Y."/>
            <person name="Tsolas J.M."/>
            <person name="Valente V.L."/>
            <person name="Venter E."/>
            <person name="Venter J.C."/>
            <person name="Vicario S."/>
            <person name="Vieira F.G."/>
            <person name="Vilella A.J."/>
            <person name="Villasante A."/>
            <person name="Walenz B."/>
            <person name="Wang J."/>
            <person name="Wasserman M."/>
            <person name="Watts T."/>
            <person name="Wilson D."/>
            <person name="Wilson R.K."/>
            <person name="Wing R.A."/>
            <person name="Wolfner M.F."/>
            <person name="Wong A."/>
            <person name="Wong G.K."/>
            <person name="Wu C.I."/>
            <person name="Wu G."/>
            <person name="Yamamoto D."/>
            <person name="Yang H.P."/>
            <person name="Yang S.P."/>
            <person name="Yorke J.A."/>
            <person name="Yoshida K."/>
            <person name="Zdobnov E."/>
            <person name="Zhang P."/>
            <person name="Zhang Y."/>
            <person name="Zimin A.V."/>
            <person name="Baldwin J."/>
            <person name="Abdouelleil A."/>
            <person name="Abdulkadir J."/>
            <person name="Abebe A."/>
            <person name="Abera B."/>
            <person name="Abreu J."/>
            <person name="Acer S.C."/>
            <person name="Aftuck L."/>
            <person name="Alexander A."/>
            <person name="An P."/>
            <person name="Anderson E."/>
            <person name="Anderson S."/>
            <person name="Arachi H."/>
            <person name="Azer M."/>
            <person name="Bachantsang P."/>
            <person name="Barry A."/>
            <person name="Bayul T."/>
            <person name="Berlin A."/>
            <person name="Bessette D."/>
            <person name="Bloom T."/>
            <person name="Blye J."/>
            <person name="Boguslavskiy L."/>
            <person name="Bonnet C."/>
            <person name="Boukhgalter B."/>
            <person name="Bourzgui I."/>
            <person name="Brown A."/>
            <person name="Cahill P."/>
            <person name="Channer S."/>
            <person name="Cheshatsang Y."/>
            <person name="Chuda L."/>
            <person name="Citroen M."/>
            <person name="Collymore A."/>
            <person name="Cooke P."/>
            <person name="Costello M."/>
            <person name="D'Aco K."/>
            <person name="Daza R."/>
            <person name="De Haan G."/>
            <person name="DeGray S."/>
            <person name="DeMaso C."/>
            <person name="Dhargay N."/>
            <person name="Dooley K."/>
            <person name="Dooley E."/>
            <person name="Doricent M."/>
            <person name="Dorje P."/>
            <person name="Dorjee K."/>
            <person name="Dupes A."/>
            <person name="Elong R."/>
            <person name="Falk J."/>
            <person name="Farina A."/>
            <person name="Faro S."/>
            <person name="Ferguson D."/>
            <person name="Fisher S."/>
            <person name="Foley C.D."/>
            <person name="Franke A."/>
            <person name="Friedrich D."/>
            <person name="Gadbois L."/>
            <person name="Gearin G."/>
            <person name="Gearin C.R."/>
            <person name="Giannoukos G."/>
            <person name="Goode T."/>
            <person name="Graham J."/>
            <person name="Grandbois E."/>
            <person name="Grewal S."/>
            <person name="Gyaltsen K."/>
            <person name="Hafez N."/>
            <person name="Hagos B."/>
            <person name="Hall J."/>
            <person name="Henson C."/>
            <person name="Hollinger A."/>
            <person name="Honan T."/>
            <person name="Huard M.D."/>
            <person name="Hughes L."/>
            <person name="Hurhula B."/>
            <person name="Husby M.E."/>
            <person name="Kamat A."/>
            <person name="Kanga B."/>
            <person name="Kashin S."/>
            <person name="Khazanovich D."/>
            <person name="Kisner P."/>
            <person name="Lance K."/>
            <person name="Lara M."/>
            <person name="Lee W."/>
            <person name="Lennon N."/>
            <person name="Letendre F."/>
            <person name="LeVine R."/>
            <person name="Lipovsky A."/>
            <person name="Liu X."/>
            <person name="Liu J."/>
            <person name="Liu S."/>
            <person name="Lokyitsang T."/>
            <person name="Lokyitsang Y."/>
            <person name="Lubonja R."/>
            <person name="Lui A."/>
            <person name="MacDonald P."/>
            <person name="Magnisalis V."/>
            <person name="Maru K."/>
            <person name="Matthews C."/>
            <person name="McCusker W."/>
            <person name="McDonough S."/>
            <person name="Mehta T."/>
            <person name="Meldrim J."/>
            <person name="Meneus L."/>
            <person name="Mihai O."/>
            <person name="Mihalev A."/>
            <person name="Mihova T."/>
            <person name="Mittelman R."/>
            <person name="Mlenga V."/>
            <person name="Montmayeur A."/>
            <person name="Mulrain L."/>
            <person name="Navidi A."/>
            <person name="Naylor J."/>
            <person name="Negash T."/>
            <person name="Nguyen T."/>
            <person name="Nguyen N."/>
            <person name="Nicol R."/>
            <person name="Norbu C."/>
            <person name="Norbu N."/>
            <person name="Novod N."/>
            <person name="O'Neill B."/>
            <person name="Osman S."/>
            <person name="Markiewicz E."/>
            <person name="Oyono O.L."/>
            <person name="Patti C."/>
            <person name="Phunkhang P."/>
            <person name="Pierre F."/>
            <person name="Priest M."/>
            <person name="Raghuraman S."/>
            <person name="Rege F."/>
            <person name="Reyes R."/>
            <person name="Rise C."/>
            <person name="Rogov P."/>
            <person name="Ross K."/>
            <person name="Ryan E."/>
            <person name="Settipalli S."/>
            <person name="Shea T."/>
            <person name="Sherpa N."/>
            <person name="Shi L."/>
            <person name="Shih D."/>
            <person name="Sparrow T."/>
            <person name="Spaulding J."/>
            <person name="Stalker J."/>
            <person name="Stange-Thomann N."/>
            <person name="Stavropoulos S."/>
            <person name="Stone C."/>
            <person name="Strader C."/>
            <person name="Tesfaye S."/>
            <person name="Thomson T."/>
            <person name="Thoulutsang Y."/>
            <person name="Thoulutsang D."/>
            <person name="Topham K."/>
            <person name="Topping I."/>
            <person name="Tsamla T."/>
            <person name="Vassiliev H."/>
            <person name="Vo A."/>
            <person name="Wangchuk T."/>
            <person name="Wangdi T."/>
            <person name="Weiand M."/>
            <person name="Wilkinson J."/>
            <person name="Wilson A."/>
            <person name="Yadav S."/>
            <person name="Young G."/>
            <person name="Yu Q."/>
            <person name="Zembek L."/>
            <person name="Zhong D."/>
            <person name="Zimmer A."/>
            <person name="Zwirko Z."/>
            <person name="Jaffe D.B."/>
            <person name="Alvarez P."/>
            <person name="Brockman W."/>
            <person name="Butler J."/>
            <person name="Chin C."/>
            <person name="Gnerre S."/>
            <person name="Grabherr M."/>
            <person name="Kleber M."/>
            <person name="Mauceli E."/>
            <person name="MacCallum I."/>
        </authorList>
    </citation>
    <scope>NUCLEOTIDE SEQUENCE [LARGE SCALE GENOMIC DNA]</scope>
    <source>
        <strain evidence="2">Rob3c / Tucson 14021-0248.25</strain>
    </source>
</reference>